<feature type="region of interest" description="Disordered" evidence="1">
    <location>
        <begin position="83"/>
        <end position="137"/>
    </location>
</feature>
<feature type="compositionally biased region" description="Acidic residues" evidence="1">
    <location>
        <begin position="88"/>
        <end position="118"/>
    </location>
</feature>
<dbReference type="EMBL" id="LSRX01000087">
    <property type="protein sequence ID" value="OLQ09943.1"/>
    <property type="molecule type" value="Genomic_DNA"/>
</dbReference>
<feature type="transmembrane region" description="Helical" evidence="2">
    <location>
        <begin position="45"/>
        <end position="69"/>
    </location>
</feature>
<dbReference type="Proteomes" id="UP000186817">
    <property type="component" value="Unassembled WGS sequence"/>
</dbReference>
<sequence>MDDDDDDGDGDDGEEVYASFAHATVAGDDEDYHCTFVSNDVAVMAMLYLLLWLLSSVVAPAAVAFVFAFGGSVCAFAAAVGHAHDGDDKDDDDDDDDEDDEDGDHDGAGDGDDGDPGEECGNAFYRQHDDRDDEHFNDSTAWQVRQHSGHPMQCGVEFLCFE</sequence>
<evidence type="ECO:0000313" key="3">
    <source>
        <dbReference type="EMBL" id="OLQ09943.1"/>
    </source>
</evidence>
<evidence type="ECO:0000313" key="4">
    <source>
        <dbReference type="Proteomes" id="UP000186817"/>
    </source>
</evidence>
<reference evidence="3 4" key="1">
    <citation type="submission" date="2016-02" db="EMBL/GenBank/DDBJ databases">
        <title>Genome analysis of coral dinoflagellate symbionts highlights evolutionary adaptations to a symbiotic lifestyle.</title>
        <authorList>
            <person name="Aranda M."/>
            <person name="Li Y."/>
            <person name="Liew Y.J."/>
            <person name="Baumgarten S."/>
            <person name="Simakov O."/>
            <person name="Wilson M."/>
            <person name="Piel J."/>
            <person name="Ashoor H."/>
            <person name="Bougouffa S."/>
            <person name="Bajic V.B."/>
            <person name="Ryu T."/>
            <person name="Ravasi T."/>
            <person name="Bayer T."/>
            <person name="Micklem G."/>
            <person name="Kim H."/>
            <person name="Bhak J."/>
            <person name="Lajeunesse T.C."/>
            <person name="Voolstra C.R."/>
        </authorList>
    </citation>
    <scope>NUCLEOTIDE SEQUENCE [LARGE SCALE GENOMIC DNA]</scope>
    <source>
        <strain evidence="3 4">CCMP2467</strain>
    </source>
</reference>
<protein>
    <submittedName>
        <fullName evidence="3">Uncharacterized protein</fullName>
    </submittedName>
</protein>
<keyword evidence="2" id="KW-1133">Transmembrane helix</keyword>
<dbReference type="AlphaFoldDB" id="A0A1Q9ER81"/>
<comment type="caution">
    <text evidence="3">The sequence shown here is derived from an EMBL/GenBank/DDBJ whole genome shotgun (WGS) entry which is preliminary data.</text>
</comment>
<name>A0A1Q9ER81_SYMMI</name>
<feature type="compositionally biased region" description="Basic and acidic residues" evidence="1">
    <location>
        <begin position="126"/>
        <end position="137"/>
    </location>
</feature>
<accession>A0A1Q9ER81</accession>
<evidence type="ECO:0000256" key="2">
    <source>
        <dbReference type="SAM" id="Phobius"/>
    </source>
</evidence>
<keyword evidence="2" id="KW-0472">Membrane</keyword>
<gene>
    <name evidence="3" type="ORF">AK812_SmicGene6400</name>
</gene>
<evidence type="ECO:0000256" key="1">
    <source>
        <dbReference type="SAM" id="MobiDB-lite"/>
    </source>
</evidence>
<keyword evidence="2" id="KW-0812">Transmembrane</keyword>
<keyword evidence="4" id="KW-1185">Reference proteome</keyword>
<organism evidence="3 4">
    <name type="scientific">Symbiodinium microadriaticum</name>
    <name type="common">Dinoflagellate</name>
    <name type="synonym">Zooxanthella microadriatica</name>
    <dbReference type="NCBI Taxonomy" id="2951"/>
    <lineage>
        <taxon>Eukaryota</taxon>
        <taxon>Sar</taxon>
        <taxon>Alveolata</taxon>
        <taxon>Dinophyceae</taxon>
        <taxon>Suessiales</taxon>
        <taxon>Symbiodiniaceae</taxon>
        <taxon>Symbiodinium</taxon>
    </lineage>
</organism>
<proteinExistence type="predicted"/>